<dbReference type="AlphaFoldDB" id="A0A521BPQ9"/>
<dbReference type="CDD" id="cd07381">
    <property type="entry name" value="MPP_CapA"/>
    <property type="match status" value="1"/>
</dbReference>
<evidence type="ECO:0000313" key="3">
    <source>
        <dbReference type="EMBL" id="SMO49126.1"/>
    </source>
</evidence>
<evidence type="ECO:0000259" key="2">
    <source>
        <dbReference type="SMART" id="SM00854"/>
    </source>
</evidence>
<gene>
    <name evidence="3" type="ORF">SAMN06265218_103285</name>
</gene>
<comment type="similarity">
    <text evidence="1">Belongs to the CapA family.</text>
</comment>
<dbReference type="OrthoDB" id="9810906at2"/>
<dbReference type="EMBL" id="FXTH01000003">
    <property type="protein sequence ID" value="SMO49126.1"/>
    <property type="molecule type" value="Genomic_DNA"/>
</dbReference>
<dbReference type="InterPro" id="IPR052169">
    <property type="entry name" value="CW_Biosynth-Accessory"/>
</dbReference>
<keyword evidence="4" id="KW-1185">Reference proteome</keyword>
<organism evidence="3 4">
    <name type="scientific">Fodinibius sediminis</name>
    <dbReference type="NCBI Taxonomy" id="1214077"/>
    <lineage>
        <taxon>Bacteria</taxon>
        <taxon>Pseudomonadati</taxon>
        <taxon>Balneolota</taxon>
        <taxon>Balneolia</taxon>
        <taxon>Balneolales</taxon>
        <taxon>Balneolaceae</taxon>
        <taxon>Fodinibius</taxon>
    </lineage>
</organism>
<dbReference type="Proteomes" id="UP000317593">
    <property type="component" value="Unassembled WGS sequence"/>
</dbReference>
<feature type="domain" description="Capsule synthesis protein CapA" evidence="2">
    <location>
        <begin position="19"/>
        <end position="300"/>
    </location>
</feature>
<proteinExistence type="inferred from homology"/>
<protein>
    <submittedName>
        <fullName evidence="3">Poly-gamma-glutamate synthesis protein (Capsule biosynthesis protein)</fullName>
    </submittedName>
</protein>
<dbReference type="InterPro" id="IPR019079">
    <property type="entry name" value="Capsule_synth_CapA"/>
</dbReference>
<dbReference type="InterPro" id="IPR029052">
    <property type="entry name" value="Metallo-depent_PP-like"/>
</dbReference>
<dbReference type="Pfam" id="PF09587">
    <property type="entry name" value="PGA_cap"/>
    <property type="match status" value="1"/>
</dbReference>
<evidence type="ECO:0000313" key="4">
    <source>
        <dbReference type="Proteomes" id="UP000317593"/>
    </source>
</evidence>
<dbReference type="PANTHER" id="PTHR33393:SF11">
    <property type="entry name" value="POLYGLUTAMINE SYNTHESIS ACCESSORY PROTEIN RV0574C-RELATED"/>
    <property type="match status" value="1"/>
</dbReference>
<dbReference type="SUPFAM" id="SSF56300">
    <property type="entry name" value="Metallo-dependent phosphatases"/>
    <property type="match status" value="1"/>
</dbReference>
<name>A0A521BPQ9_9BACT</name>
<evidence type="ECO:0000256" key="1">
    <source>
        <dbReference type="ARBA" id="ARBA00005662"/>
    </source>
</evidence>
<accession>A0A521BPQ9</accession>
<dbReference type="RefSeq" id="WP_142713493.1">
    <property type="nucleotide sequence ID" value="NZ_FXTH01000003.1"/>
</dbReference>
<dbReference type="Gene3D" id="3.60.21.10">
    <property type="match status" value="1"/>
</dbReference>
<dbReference type="SMART" id="SM00854">
    <property type="entry name" value="PGA_cap"/>
    <property type="match status" value="1"/>
</dbReference>
<sequence>MRQAANTNAEKTTGPDMMRLFLSGDVMTGRGIDQALPYSVAPGLHEQYVKDARIYKQLAAAHSGPIPDHLGYDYIWGDALEVLDREAPDARVINLETAVTTSDDHWTEKRIHYRMHPRNIPLLKEAGIDVCILSNNHVLDWGQKGLAETLKVLKEAGIQTAGAGDHAVSAAAPAVLNTSSGRLLVFGYGVTDSGIPGAWMAGEKKPGINLLHGLGDGQIERVITHINRFRKKGDRVMLSIHWGGNWGYNILLSHRKFAHKLIDAGSVDLIHGHSSHHPKGMEVYKGHLVLYGCGDLVNDYEGIGGYEAFRDELSLLYFPHLDSSGQLAALRLIPMKMHRFRLHNAEEEDVRWLMDRLNRVCKELETSVTRSDDGTLLLRW</sequence>
<dbReference type="PANTHER" id="PTHR33393">
    <property type="entry name" value="POLYGLUTAMINE SYNTHESIS ACCESSORY PROTEIN RV0574C-RELATED"/>
    <property type="match status" value="1"/>
</dbReference>
<reference evidence="3 4" key="1">
    <citation type="submission" date="2017-05" db="EMBL/GenBank/DDBJ databases">
        <authorList>
            <person name="Varghese N."/>
            <person name="Submissions S."/>
        </authorList>
    </citation>
    <scope>NUCLEOTIDE SEQUENCE [LARGE SCALE GENOMIC DNA]</scope>
    <source>
        <strain evidence="3 4">DSM 21194</strain>
    </source>
</reference>